<feature type="domain" description="Aspartate/ornithine carbamoyltransferase Asp/Orn-binding" evidence="2">
    <location>
        <begin position="7"/>
        <end position="60"/>
    </location>
</feature>
<dbReference type="InterPro" id="IPR006131">
    <property type="entry name" value="Asp_carbamoyltransf_Asp/Orn-bd"/>
</dbReference>
<dbReference type="GO" id="GO:0006520">
    <property type="term" value="P:amino acid metabolic process"/>
    <property type="evidence" value="ECO:0007669"/>
    <property type="project" value="InterPro"/>
</dbReference>
<dbReference type="AlphaFoldDB" id="X0WVB2"/>
<reference evidence="3" key="1">
    <citation type="journal article" date="2014" name="Front. Microbiol.">
        <title>High frequency of phylogenetically diverse reductive dehalogenase-homologous genes in deep subseafloor sedimentary metagenomes.</title>
        <authorList>
            <person name="Kawai M."/>
            <person name="Futagami T."/>
            <person name="Toyoda A."/>
            <person name="Takaki Y."/>
            <person name="Nishi S."/>
            <person name="Hori S."/>
            <person name="Arai W."/>
            <person name="Tsubouchi T."/>
            <person name="Morono Y."/>
            <person name="Uchiyama I."/>
            <person name="Ito T."/>
            <person name="Fujiyama A."/>
            <person name="Inagaki F."/>
            <person name="Takami H."/>
        </authorList>
    </citation>
    <scope>NUCLEOTIDE SEQUENCE</scope>
    <source>
        <strain evidence="3">Expedition CK06-06</strain>
    </source>
</reference>
<feature type="non-terminal residue" evidence="3">
    <location>
        <position position="1"/>
    </location>
</feature>
<evidence type="ECO:0000256" key="1">
    <source>
        <dbReference type="ARBA" id="ARBA00022679"/>
    </source>
</evidence>
<dbReference type="SUPFAM" id="SSF53671">
    <property type="entry name" value="Aspartate/ornithine carbamoyltransferase"/>
    <property type="match status" value="1"/>
</dbReference>
<evidence type="ECO:0000259" key="2">
    <source>
        <dbReference type="Pfam" id="PF00185"/>
    </source>
</evidence>
<dbReference type="PRINTS" id="PR00100">
    <property type="entry name" value="AOTCASE"/>
</dbReference>
<protein>
    <recommendedName>
        <fullName evidence="2">Aspartate/ornithine carbamoyltransferase Asp/Orn-binding domain-containing protein</fullName>
    </recommendedName>
</protein>
<dbReference type="EMBL" id="BARS01046966">
    <property type="protein sequence ID" value="GAG34914.1"/>
    <property type="molecule type" value="Genomic_DNA"/>
</dbReference>
<dbReference type="GO" id="GO:0016743">
    <property type="term" value="F:carboxyl- or carbamoyltransferase activity"/>
    <property type="evidence" value="ECO:0007669"/>
    <property type="project" value="InterPro"/>
</dbReference>
<accession>X0WVB2</accession>
<gene>
    <name evidence="3" type="ORF">S01H1_70613</name>
</gene>
<keyword evidence="1" id="KW-0808">Transferase</keyword>
<dbReference type="Pfam" id="PF00185">
    <property type="entry name" value="OTCace"/>
    <property type="match status" value="1"/>
</dbReference>
<name>X0WVB2_9ZZZZ</name>
<dbReference type="PRINTS" id="PR00101">
    <property type="entry name" value="ATCASE"/>
</dbReference>
<dbReference type="Gene3D" id="3.40.50.1370">
    <property type="entry name" value="Aspartate/ornithine carbamoyltransferase"/>
    <property type="match status" value="1"/>
</dbReference>
<proteinExistence type="predicted"/>
<sequence length="74" mass="8586">DYSRLGLQAQHLKTLKPHCYILHPLPRRREIQTAIDSDPRAIYFDQAENGMWIRAALIAHMFAVEQEILVSAKE</sequence>
<dbReference type="PANTHER" id="PTHR45753:SF6">
    <property type="entry name" value="ASPARTATE CARBAMOYLTRANSFERASE"/>
    <property type="match status" value="1"/>
</dbReference>
<comment type="caution">
    <text evidence="3">The sequence shown here is derived from an EMBL/GenBank/DDBJ whole genome shotgun (WGS) entry which is preliminary data.</text>
</comment>
<dbReference type="UniPathway" id="UPA00070">
    <property type="reaction ID" value="UER00116"/>
</dbReference>
<dbReference type="InterPro" id="IPR036901">
    <property type="entry name" value="Asp/Orn_carbamoylTrfase_sf"/>
</dbReference>
<evidence type="ECO:0000313" key="3">
    <source>
        <dbReference type="EMBL" id="GAG34914.1"/>
    </source>
</evidence>
<dbReference type="GO" id="GO:0044205">
    <property type="term" value="P:'de novo' UMP biosynthetic process"/>
    <property type="evidence" value="ECO:0007669"/>
    <property type="project" value="UniProtKB-UniPathway"/>
</dbReference>
<organism evidence="3">
    <name type="scientific">marine sediment metagenome</name>
    <dbReference type="NCBI Taxonomy" id="412755"/>
    <lineage>
        <taxon>unclassified sequences</taxon>
        <taxon>metagenomes</taxon>
        <taxon>ecological metagenomes</taxon>
    </lineage>
</organism>
<dbReference type="PANTHER" id="PTHR45753">
    <property type="entry name" value="ORNITHINE CARBAMOYLTRANSFERASE, MITOCHONDRIAL"/>
    <property type="match status" value="1"/>
</dbReference>
<dbReference type="InterPro" id="IPR006130">
    <property type="entry name" value="Asp/Orn_carbamoylTrfase"/>
</dbReference>
<dbReference type="GO" id="GO:0016597">
    <property type="term" value="F:amino acid binding"/>
    <property type="evidence" value="ECO:0007669"/>
    <property type="project" value="InterPro"/>
</dbReference>